<dbReference type="Gene3D" id="3.40.50.12780">
    <property type="entry name" value="N-terminal domain of ligase-like"/>
    <property type="match status" value="1"/>
</dbReference>
<dbReference type="InterPro" id="IPR042099">
    <property type="entry name" value="ANL_N_sf"/>
</dbReference>
<reference evidence="2 3" key="1">
    <citation type="submission" date="2020-08" db="EMBL/GenBank/DDBJ databases">
        <title>Genomic Encyclopedia of Type Strains, Phase IV (KMG-IV): sequencing the most valuable type-strain genomes for metagenomic binning, comparative biology and taxonomic classification.</title>
        <authorList>
            <person name="Goeker M."/>
        </authorList>
    </citation>
    <scope>NUCLEOTIDE SEQUENCE [LARGE SCALE GENOMIC DNA]</scope>
    <source>
        <strain evidence="2 3">DSM 29007</strain>
    </source>
</reference>
<dbReference type="GO" id="GO:0047474">
    <property type="term" value="F:long-chain fatty acid--protein ligase activity"/>
    <property type="evidence" value="ECO:0007669"/>
    <property type="project" value="InterPro"/>
</dbReference>
<feature type="domain" description="Acyl-protein synthetase LuxE" evidence="1">
    <location>
        <begin position="29"/>
        <end position="364"/>
    </location>
</feature>
<dbReference type="InterPro" id="IPR007534">
    <property type="entry name" value="LuxE"/>
</dbReference>
<evidence type="ECO:0000313" key="2">
    <source>
        <dbReference type="EMBL" id="MBB6072612.1"/>
    </source>
</evidence>
<dbReference type="Proteomes" id="UP000582837">
    <property type="component" value="Unassembled WGS sequence"/>
</dbReference>
<proteinExistence type="predicted"/>
<dbReference type="AlphaFoldDB" id="A0A841H3T2"/>
<evidence type="ECO:0000313" key="3">
    <source>
        <dbReference type="Proteomes" id="UP000582837"/>
    </source>
</evidence>
<dbReference type="Pfam" id="PF04443">
    <property type="entry name" value="LuxE"/>
    <property type="match status" value="1"/>
</dbReference>
<evidence type="ECO:0000259" key="1">
    <source>
        <dbReference type="Pfam" id="PF04443"/>
    </source>
</evidence>
<dbReference type="SUPFAM" id="SSF56801">
    <property type="entry name" value="Acetyl-CoA synthetase-like"/>
    <property type="match status" value="1"/>
</dbReference>
<dbReference type="EMBL" id="JACHIA010000016">
    <property type="protein sequence ID" value="MBB6072612.1"/>
    <property type="molecule type" value="Genomic_DNA"/>
</dbReference>
<organism evidence="2 3">
    <name type="scientific">Longimicrobium terrae</name>
    <dbReference type="NCBI Taxonomy" id="1639882"/>
    <lineage>
        <taxon>Bacteria</taxon>
        <taxon>Pseudomonadati</taxon>
        <taxon>Gemmatimonadota</taxon>
        <taxon>Longimicrobiia</taxon>
        <taxon>Longimicrobiales</taxon>
        <taxon>Longimicrobiaceae</taxon>
        <taxon>Longimicrobium</taxon>
    </lineage>
</organism>
<accession>A0A841H3T2</accession>
<name>A0A841H3T2_9BACT</name>
<keyword evidence="3" id="KW-1185">Reference proteome</keyword>
<gene>
    <name evidence="2" type="ORF">HNQ61_004275</name>
</gene>
<dbReference type="RefSeq" id="WP_170032689.1">
    <property type="nucleotide sequence ID" value="NZ_JABDTL010000001.1"/>
</dbReference>
<sequence>MTEHAADLRAQLLARIAAGPHAPLSDGDFNRLALAIFAHQFACNTPYRLFCERRGMRPGTVADWTEVPAVPTDAFKAAALVCGDPEAAQAVFRTSGTTAGRERRGTHYLPDVALYDAALRAGFSAHLLPDGARLPVISLVPPPAEMGDSSLSHMAGAVVADYGTERSGWFVSPDGGIDHAGLDNALRGAVERGEPVCILGTAFAFVHWLDALRESDTRHALPPGSRLMDTGGFKGRSREVTREELYAGLTDRLGIPAAWCVNEYGMTEMSSQFYDGVAGAALAPTERMHVGPVWVRTQATDPETLRPLPHGGVGVLRHLDLANLNSVMAIQTADLGFTTPEGFRVLGRATGAEARGCSLAMDDLLRAIAR</sequence>
<protein>
    <recommendedName>
        <fullName evidence="1">Acyl-protein synthetase LuxE domain-containing protein</fullName>
    </recommendedName>
</protein>
<dbReference type="GO" id="GO:0008218">
    <property type="term" value="P:bioluminescence"/>
    <property type="evidence" value="ECO:0007669"/>
    <property type="project" value="InterPro"/>
</dbReference>
<comment type="caution">
    <text evidence="2">The sequence shown here is derived from an EMBL/GenBank/DDBJ whole genome shotgun (WGS) entry which is preliminary data.</text>
</comment>